<comment type="caution">
    <text evidence="1">The sequence shown here is derived from an EMBL/GenBank/DDBJ whole genome shotgun (WGS) entry which is preliminary data.</text>
</comment>
<gene>
    <name evidence="1" type="ORF">HFP15_15660</name>
</gene>
<keyword evidence="2" id="KW-1185">Reference proteome</keyword>
<sequence>MLTLGYPQSAAARWGWLADAGHAGTALLAGSLSSRWRRVALSDAAIAATWAGIAALPPQAGRFRPSRR</sequence>
<organism evidence="1 2">
    <name type="scientific">Amycolatopsis acididurans</name>
    <dbReference type="NCBI Taxonomy" id="2724524"/>
    <lineage>
        <taxon>Bacteria</taxon>
        <taxon>Bacillati</taxon>
        <taxon>Actinomycetota</taxon>
        <taxon>Actinomycetes</taxon>
        <taxon>Pseudonocardiales</taxon>
        <taxon>Pseudonocardiaceae</taxon>
        <taxon>Amycolatopsis</taxon>
    </lineage>
</organism>
<evidence type="ECO:0000313" key="2">
    <source>
        <dbReference type="Proteomes" id="UP000715441"/>
    </source>
</evidence>
<reference evidence="1 2" key="1">
    <citation type="submission" date="2020-04" db="EMBL/GenBank/DDBJ databases">
        <title>Novel species.</title>
        <authorList>
            <person name="Teo W.F.A."/>
            <person name="Lipun K."/>
            <person name="Srisuk N."/>
            <person name="Duangmal K."/>
        </authorList>
    </citation>
    <scope>NUCLEOTIDE SEQUENCE [LARGE SCALE GENOMIC DNA]</scope>
    <source>
        <strain evidence="1 2">K13G38</strain>
    </source>
</reference>
<dbReference type="RefSeq" id="WP_168516127.1">
    <property type="nucleotide sequence ID" value="NZ_JAAXLS010000009.1"/>
</dbReference>
<proteinExistence type="predicted"/>
<name>A0ABX1J7Q0_9PSEU</name>
<protein>
    <submittedName>
        <fullName evidence="1">Uncharacterized protein</fullName>
    </submittedName>
</protein>
<evidence type="ECO:0000313" key="1">
    <source>
        <dbReference type="EMBL" id="NKQ54322.1"/>
    </source>
</evidence>
<accession>A0ABX1J7Q0</accession>
<dbReference type="Proteomes" id="UP000715441">
    <property type="component" value="Unassembled WGS sequence"/>
</dbReference>
<dbReference type="EMBL" id="JAAXLS010000009">
    <property type="protein sequence ID" value="NKQ54322.1"/>
    <property type="molecule type" value="Genomic_DNA"/>
</dbReference>